<gene>
    <name evidence="3" type="primary">STRIT1</name>
</gene>
<dbReference type="AlphaFoldDB" id="A0A8B8THP2"/>
<evidence type="ECO:0000313" key="3">
    <source>
        <dbReference type="RefSeq" id="XP_032341745.1"/>
    </source>
</evidence>
<feature type="region of interest" description="Disordered" evidence="1">
    <location>
        <begin position="66"/>
        <end position="103"/>
    </location>
</feature>
<dbReference type="Proteomes" id="UP000694856">
    <property type="component" value="Chromosome 1"/>
</dbReference>
<proteinExistence type="predicted"/>
<sequence>MFTRIPVSPLIQDLLLSTLAGRDQPTDRERDRGVLLSSTLHHPDNWQPGDGSCHSSDIYLKFKETLDNNNRGKRGPDQPTQQHKEWLKKQSPHSHTSWSPFFS</sequence>
<organism evidence="2 3">
    <name type="scientific">Camelus ferus</name>
    <name type="common">Wild bactrian camel</name>
    <name type="synonym">Camelus bactrianus ferus</name>
    <dbReference type="NCBI Taxonomy" id="419612"/>
    <lineage>
        <taxon>Eukaryota</taxon>
        <taxon>Metazoa</taxon>
        <taxon>Chordata</taxon>
        <taxon>Craniata</taxon>
        <taxon>Vertebrata</taxon>
        <taxon>Euteleostomi</taxon>
        <taxon>Mammalia</taxon>
        <taxon>Eutheria</taxon>
        <taxon>Laurasiatheria</taxon>
        <taxon>Artiodactyla</taxon>
        <taxon>Tylopoda</taxon>
        <taxon>Camelidae</taxon>
        <taxon>Camelus</taxon>
    </lineage>
</organism>
<keyword evidence="2" id="KW-1185">Reference proteome</keyword>
<reference evidence="3" key="2">
    <citation type="submission" date="2025-08" db="UniProtKB">
        <authorList>
            <consortium name="RefSeq"/>
        </authorList>
    </citation>
    <scope>IDENTIFICATION</scope>
    <source>
        <tissue evidence="3">Ear skin</tissue>
    </source>
</reference>
<feature type="compositionally biased region" description="Polar residues" evidence="1">
    <location>
        <begin position="93"/>
        <end position="103"/>
    </location>
</feature>
<dbReference type="GeneID" id="106730089"/>
<name>A0A8B8THP2_CAMFR</name>
<reference evidence="2" key="1">
    <citation type="submission" date="2025-05" db="UniProtKB">
        <authorList>
            <consortium name="RefSeq"/>
        </authorList>
    </citation>
    <scope>NUCLEOTIDE SEQUENCE [LARGE SCALE GENOMIC DNA]</scope>
</reference>
<dbReference type="KEGG" id="cfr:106730089"/>
<accession>A0A8B8THP2</accession>
<dbReference type="RefSeq" id="XP_032341745.1">
    <property type="nucleotide sequence ID" value="XM_032485854.1"/>
</dbReference>
<dbReference type="CTD" id="100507537"/>
<evidence type="ECO:0000313" key="2">
    <source>
        <dbReference type="Proteomes" id="UP000694856"/>
    </source>
</evidence>
<evidence type="ECO:0000256" key="1">
    <source>
        <dbReference type="SAM" id="MobiDB-lite"/>
    </source>
</evidence>
<protein>
    <submittedName>
        <fullName evidence="3">Sarcoplasmic/endoplasmic reticulum calcium ATPase regulator DWORF isoform X1</fullName>
    </submittedName>
</protein>